<gene>
    <name evidence="2" type="ORF">GCM10023091_12050</name>
</gene>
<feature type="transmembrane region" description="Helical" evidence="1">
    <location>
        <begin position="57"/>
        <end position="77"/>
    </location>
</feature>
<keyword evidence="1" id="KW-1133">Transmembrane helix</keyword>
<evidence type="ECO:0008006" key="4">
    <source>
        <dbReference type="Google" id="ProtNLM"/>
    </source>
</evidence>
<accession>A0ABP8LU21</accession>
<organism evidence="2 3">
    <name type="scientific">Ravibacter arvi</name>
    <dbReference type="NCBI Taxonomy" id="2051041"/>
    <lineage>
        <taxon>Bacteria</taxon>
        <taxon>Pseudomonadati</taxon>
        <taxon>Bacteroidota</taxon>
        <taxon>Cytophagia</taxon>
        <taxon>Cytophagales</taxon>
        <taxon>Spirosomataceae</taxon>
        <taxon>Ravibacter</taxon>
    </lineage>
</organism>
<keyword evidence="3" id="KW-1185">Reference proteome</keyword>
<proteinExistence type="predicted"/>
<protein>
    <recommendedName>
        <fullName evidence="4">SGNH hydrolase-type esterase domain-containing protein</fullName>
    </recommendedName>
</protein>
<comment type="caution">
    <text evidence="2">The sequence shown here is derived from an EMBL/GenBank/DDBJ whole genome shotgun (WGS) entry which is preliminary data.</text>
</comment>
<keyword evidence="1" id="KW-0812">Transmembrane</keyword>
<dbReference type="SUPFAM" id="SSF52266">
    <property type="entry name" value="SGNH hydrolase"/>
    <property type="match status" value="1"/>
</dbReference>
<evidence type="ECO:0000256" key="1">
    <source>
        <dbReference type="SAM" id="Phobius"/>
    </source>
</evidence>
<dbReference type="InterPro" id="IPR036514">
    <property type="entry name" value="SGNH_hydro_sf"/>
</dbReference>
<dbReference type="EMBL" id="BAABEY010000012">
    <property type="protein sequence ID" value="GAA4435520.1"/>
    <property type="molecule type" value="Genomic_DNA"/>
</dbReference>
<keyword evidence="1" id="KW-0472">Membrane</keyword>
<sequence>MFVFIVLYDKYLGGDDGFIKGFAFKRIFGQIVILFSLFWLLGMGISTKSKVLQNISLSFLSLVSCFLIFELFSFFVFRTGIIKGDTPRHHLNTDAARLSADRRPFWGDYNPHFAKWYLPLDTLKRKNCSGDSLVSFTNSFGARDRERTLTASSGRVVLLGDSFIEGYMVNAEERLSNRLEEASGIEHLNFGINGTSPINYYLTYKHLAKKFDHDVLIVGILPANDFEDFTKEKLSSLVENPMYRPYWHGSYPNYKLRYSLASINHSSHSLFHYENPEKINAAIDSAFTAMSWTDRTKAVLKDNMYTWHFVEWARQRMASAAPPEFSRFNSYSRDEWNIFSFSLEQLLKEANGKNVIFLLLPTLNDVRAYDHNRHSRLAEDLNRTIGKRPNVGIIDLLPVFHAQKGRWEDFYVVCDGHWSAEGERFASSVLLNHPLYKAALSGLRIK</sequence>
<reference evidence="3" key="1">
    <citation type="journal article" date="2019" name="Int. J. Syst. Evol. Microbiol.">
        <title>The Global Catalogue of Microorganisms (GCM) 10K type strain sequencing project: providing services to taxonomists for standard genome sequencing and annotation.</title>
        <authorList>
            <consortium name="The Broad Institute Genomics Platform"/>
            <consortium name="The Broad Institute Genome Sequencing Center for Infectious Disease"/>
            <person name="Wu L."/>
            <person name="Ma J."/>
        </authorList>
    </citation>
    <scope>NUCLEOTIDE SEQUENCE [LARGE SCALE GENOMIC DNA]</scope>
    <source>
        <strain evidence="3">JCM 31920</strain>
    </source>
</reference>
<dbReference type="Gene3D" id="3.40.50.1110">
    <property type="entry name" value="SGNH hydrolase"/>
    <property type="match status" value="1"/>
</dbReference>
<dbReference type="Proteomes" id="UP001501508">
    <property type="component" value="Unassembled WGS sequence"/>
</dbReference>
<evidence type="ECO:0000313" key="2">
    <source>
        <dbReference type="EMBL" id="GAA4435520.1"/>
    </source>
</evidence>
<feature type="transmembrane region" description="Helical" evidence="1">
    <location>
        <begin position="27"/>
        <end position="45"/>
    </location>
</feature>
<evidence type="ECO:0000313" key="3">
    <source>
        <dbReference type="Proteomes" id="UP001501508"/>
    </source>
</evidence>
<name>A0ABP8LU21_9BACT</name>